<name>A0A5M3PKU7_9GAMM</name>
<sequence>MKFPKVTVVLVSAALLFVLWDQTREQPDPIDASRLSNLQVNPVELSAAVDWIFGQIPDFCSDVTGEGSGATAQSDCVEKAEARTSTCRRMLYDRFPSVVASEAVFRDVSLTAMACLVPRSGIVNQPTVLPDSYRIPIACPSLLTMV</sequence>
<protein>
    <submittedName>
        <fullName evidence="1">Uncharacterized protein</fullName>
    </submittedName>
</protein>
<proteinExistence type="predicted"/>
<organism evidence="1 2">
    <name type="scientific">Marinobacter salsuginis</name>
    <dbReference type="NCBI Taxonomy" id="418719"/>
    <lineage>
        <taxon>Bacteria</taxon>
        <taxon>Pseudomonadati</taxon>
        <taxon>Pseudomonadota</taxon>
        <taxon>Gammaproteobacteria</taxon>
        <taxon>Pseudomonadales</taxon>
        <taxon>Marinobacteraceae</taxon>
        <taxon>Marinobacter</taxon>
    </lineage>
</organism>
<reference evidence="1 2" key="1">
    <citation type="journal article" date="2019" name="J. Gen. Appl. Microbiol.">
        <title>Aerobic degradation of cis-dichloroethene by the marine bacterium Marinobacter salsuginis strain 5N-3.</title>
        <authorList>
            <person name="Inoue Y."/>
            <person name="Fukunaga Y."/>
            <person name="Katsumata H."/>
            <person name="Ohji S."/>
            <person name="Hosoyama A."/>
            <person name="Mori K."/>
            <person name="Ando K."/>
        </authorList>
    </citation>
    <scope>NUCLEOTIDE SEQUENCE [LARGE SCALE GENOMIC DNA]</scope>
    <source>
        <strain evidence="1 2">5N-3</strain>
    </source>
</reference>
<evidence type="ECO:0000313" key="2">
    <source>
        <dbReference type="Proteomes" id="UP000340077"/>
    </source>
</evidence>
<comment type="caution">
    <text evidence="1">The sequence shown here is derived from an EMBL/GenBank/DDBJ whole genome shotgun (WGS) entry which is preliminary data.</text>
</comment>
<dbReference type="AlphaFoldDB" id="A0A5M3PKU7"/>
<gene>
    <name evidence="1" type="ORF">MS5N3_09260</name>
</gene>
<dbReference type="EMBL" id="BGZH01000001">
    <property type="protein sequence ID" value="GBO83475.1"/>
    <property type="molecule type" value="Genomic_DNA"/>
</dbReference>
<dbReference type="RefSeq" id="WP_227514572.1">
    <property type="nucleotide sequence ID" value="NZ_BGZH01000001.1"/>
</dbReference>
<evidence type="ECO:0000313" key="1">
    <source>
        <dbReference type="EMBL" id="GBO83475.1"/>
    </source>
</evidence>
<dbReference type="Proteomes" id="UP000340077">
    <property type="component" value="Unassembled WGS sequence"/>
</dbReference>
<accession>A0A5M3PKU7</accession>
<keyword evidence="2" id="KW-1185">Reference proteome</keyword>